<evidence type="ECO:0000313" key="3">
    <source>
        <dbReference type="Proteomes" id="UP000325415"/>
    </source>
</evidence>
<evidence type="ECO:0000313" key="2">
    <source>
        <dbReference type="EMBL" id="KAE8130049.1"/>
    </source>
</evidence>
<keyword evidence="3" id="KW-1185">Reference proteome</keyword>
<dbReference type="GeneID" id="78126120"/>
<comment type="caution">
    <text evidence="2">The sequence shown here is derived from an EMBL/GenBank/DDBJ whole genome shotgun (WGS) entry which is preliminary data.</text>
</comment>
<dbReference type="RefSeq" id="WP_152579745.1">
    <property type="nucleotide sequence ID" value="NZ_JAKVIV010000015.1"/>
</dbReference>
<dbReference type="EMBL" id="QDAG01000001">
    <property type="protein sequence ID" value="KAE8130049.1"/>
    <property type="molecule type" value="Genomic_DNA"/>
</dbReference>
<sequence length="266" mass="29400">MSSELQPEPFSVVRGEGFPIVFAHGMGIDHRSMMMLDDAFPEGTKRIYIDLPGFGKTQALPEPGGLQDLSDWLRGTVAALVGEQDYALVGNSMGGALVRDLLGVCPEHLTGMALIAPVVDPVRAHRKVAEHTVNNPNEALTEALPESQSFDFLQMGVNQSFEAWRRYQRFILPGTRLCDREATMRLNASYRLDANPEERIGVFAGPVAIICGRQDQIVGYEDQRDLLPHYPNAVYTVVDDAGHNVHIDQPDIVREALRNWAGLLPV</sequence>
<organism evidence="2 3">
    <name type="scientific">Bifidobacterium tibiigranuli</name>
    <dbReference type="NCBI Taxonomy" id="2172043"/>
    <lineage>
        <taxon>Bacteria</taxon>
        <taxon>Bacillati</taxon>
        <taxon>Actinomycetota</taxon>
        <taxon>Actinomycetes</taxon>
        <taxon>Bifidobacteriales</taxon>
        <taxon>Bifidobacteriaceae</taxon>
        <taxon>Bifidobacterium</taxon>
    </lineage>
</organism>
<dbReference type="Pfam" id="PF00561">
    <property type="entry name" value="Abhydrolase_1"/>
    <property type="match status" value="1"/>
</dbReference>
<dbReference type="Proteomes" id="UP000325415">
    <property type="component" value="Unassembled WGS sequence"/>
</dbReference>
<dbReference type="InterPro" id="IPR050266">
    <property type="entry name" value="AB_hydrolase_sf"/>
</dbReference>
<keyword evidence="2" id="KW-0378">Hydrolase</keyword>
<proteinExistence type="predicted"/>
<dbReference type="PANTHER" id="PTHR43798:SF6">
    <property type="entry name" value="HYDROLASE, PUTATIVE (AFU_ORTHOLOGUE AFUA_4G13070)-RELATED"/>
    <property type="match status" value="1"/>
</dbReference>
<dbReference type="InterPro" id="IPR029058">
    <property type="entry name" value="AB_hydrolase_fold"/>
</dbReference>
<dbReference type="GO" id="GO:0016787">
    <property type="term" value="F:hydrolase activity"/>
    <property type="evidence" value="ECO:0007669"/>
    <property type="project" value="UniProtKB-KW"/>
</dbReference>
<protein>
    <submittedName>
        <fullName evidence="2">Alpha/beta hydrolase</fullName>
    </submittedName>
</protein>
<dbReference type="AlphaFoldDB" id="A0A5N6SB23"/>
<reference evidence="2 3" key="1">
    <citation type="submission" date="2018-04" db="EMBL/GenBank/DDBJ databases">
        <authorList>
            <person name="Eckel V.P."/>
            <person name="Vogel R.F."/>
        </authorList>
    </citation>
    <scope>NUCLEOTIDE SEQUENCE [LARGE SCALE GENOMIC DNA]</scope>
    <source>
        <strain evidence="3">TMW 2.1764</strain>
    </source>
</reference>
<dbReference type="OrthoDB" id="27092at2"/>
<feature type="domain" description="AB hydrolase-1" evidence="1">
    <location>
        <begin position="19"/>
        <end position="250"/>
    </location>
</feature>
<dbReference type="InterPro" id="IPR000073">
    <property type="entry name" value="AB_hydrolase_1"/>
</dbReference>
<name>A0A5N6SB23_9BIFI</name>
<accession>A0A5N6SB23</accession>
<dbReference type="PANTHER" id="PTHR43798">
    <property type="entry name" value="MONOACYLGLYCEROL LIPASE"/>
    <property type="match status" value="1"/>
</dbReference>
<dbReference type="Gene3D" id="3.40.50.1820">
    <property type="entry name" value="alpha/beta hydrolase"/>
    <property type="match status" value="1"/>
</dbReference>
<gene>
    <name evidence="2" type="ORF">DDE84_00170</name>
</gene>
<dbReference type="SUPFAM" id="SSF53474">
    <property type="entry name" value="alpha/beta-Hydrolases"/>
    <property type="match status" value="1"/>
</dbReference>
<dbReference type="PRINTS" id="PR00111">
    <property type="entry name" value="ABHYDROLASE"/>
</dbReference>
<evidence type="ECO:0000259" key="1">
    <source>
        <dbReference type="Pfam" id="PF00561"/>
    </source>
</evidence>